<feature type="domain" description="Blue (type 1) copper" evidence="6">
    <location>
        <begin position="8"/>
        <end position="98"/>
    </location>
</feature>
<keyword evidence="2" id="KW-0479">Metal-binding</keyword>
<reference evidence="7" key="1">
    <citation type="submission" date="2020-12" db="EMBL/GenBank/DDBJ databases">
        <title>Pontibaca salina gen. nov., sp. nov., isolated from marine sediment.</title>
        <authorList>
            <person name="Bo J."/>
            <person name="Wang S."/>
            <person name="Song X."/>
            <person name="Du Z."/>
        </authorList>
    </citation>
    <scope>NUCLEOTIDE SEQUENCE</scope>
    <source>
        <strain evidence="7">S1109L</strain>
    </source>
</reference>
<evidence type="ECO:0000256" key="1">
    <source>
        <dbReference type="ARBA" id="ARBA00022448"/>
    </source>
</evidence>
<dbReference type="Proteomes" id="UP000613255">
    <property type="component" value="Unassembled WGS sequence"/>
</dbReference>
<evidence type="ECO:0000256" key="5">
    <source>
        <dbReference type="SAM" id="MobiDB-lite"/>
    </source>
</evidence>
<feature type="region of interest" description="Disordered" evidence="5">
    <location>
        <begin position="31"/>
        <end position="56"/>
    </location>
</feature>
<organism evidence="7 8">
    <name type="scientific">Pontibaca salina</name>
    <dbReference type="NCBI Taxonomy" id="2795731"/>
    <lineage>
        <taxon>Bacteria</taxon>
        <taxon>Pseudomonadati</taxon>
        <taxon>Pseudomonadota</taxon>
        <taxon>Alphaproteobacteria</taxon>
        <taxon>Rhodobacterales</taxon>
        <taxon>Roseobacteraceae</taxon>
        <taxon>Pontibaca</taxon>
    </lineage>
</organism>
<dbReference type="InterPro" id="IPR052721">
    <property type="entry name" value="ET_Amicyanin"/>
</dbReference>
<evidence type="ECO:0000256" key="3">
    <source>
        <dbReference type="ARBA" id="ARBA00022982"/>
    </source>
</evidence>
<dbReference type="Gene3D" id="2.60.40.420">
    <property type="entry name" value="Cupredoxins - blue copper proteins"/>
    <property type="match status" value="1"/>
</dbReference>
<keyword evidence="3" id="KW-0249">Electron transport</keyword>
<dbReference type="InterPro" id="IPR008972">
    <property type="entry name" value="Cupredoxin"/>
</dbReference>
<dbReference type="PROSITE" id="PS00196">
    <property type="entry name" value="COPPER_BLUE"/>
    <property type="match status" value="1"/>
</dbReference>
<dbReference type="InterPro" id="IPR028871">
    <property type="entry name" value="BlueCu_1_BS"/>
</dbReference>
<comment type="caution">
    <text evidence="7">The sequence shown here is derived from an EMBL/GenBank/DDBJ whole genome shotgun (WGS) entry which is preliminary data.</text>
</comment>
<dbReference type="GO" id="GO:0009055">
    <property type="term" value="F:electron transfer activity"/>
    <property type="evidence" value="ECO:0007669"/>
    <property type="project" value="InterPro"/>
</dbReference>
<evidence type="ECO:0000259" key="6">
    <source>
        <dbReference type="Pfam" id="PF00127"/>
    </source>
</evidence>
<evidence type="ECO:0000256" key="4">
    <source>
        <dbReference type="ARBA" id="ARBA00023008"/>
    </source>
</evidence>
<accession>A0A934M387</accession>
<dbReference type="Pfam" id="PF00127">
    <property type="entry name" value="Copper-bind"/>
    <property type="match status" value="1"/>
</dbReference>
<dbReference type="EMBL" id="JAEIJD010000004">
    <property type="protein sequence ID" value="MBI6629609.1"/>
    <property type="molecule type" value="Genomic_DNA"/>
</dbReference>
<keyword evidence="4" id="KW-0186">Copper</keyword>
<dbReference type="AlphaFoldDB" id="A0A934M387"/>
<dbReference type="PANTHER" id="PTHR36507:SF1">
    <property type="entry name" value="BLL1555 PROTEIN"/>
    <property type="match status" value="1"/>
</dbReference>
<keyword evidence="8" id="KW-1185">Reference proteome</keyword>
<name>A0A934M387_9RHOB</name>
<dbReference type="SUPFAM" id="SSF49503">
    <property type="entry name" value="Cupredoxins"/>
    <property type="match status" value="1"/>
</dbReference>
<evidence type="ECO:0000313" key="8">
    <source>
        <dbReference type="Proteomes" id="UP000613255"/>
    </source>
</evidence>
<dbReference type="InterPro" id="IPR000923">
    <property type="entry name" value="BlueCu_1"/>
</dbReference>
<keyword evidence="1" id="KW-0813">Transport</keyword>
<sequence>MSGRPDGSKVWFDPLGVLIQPGQTVRWTNHDKGNSHTATAYAPENQGHPRRIPDGATPFDSDYLLPGESFETVLTVPGVYDYLCLPHEMAGMVGRIIVAAPEPGDLTGYPDGDLPKVVLDGFPSITEILKQKNVYRMGG</sequence>
<proteinExistence type="predicted"/>
<evidence type="ECO:0000256" key="2">
    <source>
        <dbReference type="ARBA" id="ARBA00022723"/>
    </source>
</evidence>
<dbReference type="PANTHER" id="PTHR36507">
    <property type="entry name" value="BLL1555 PROTEIN"/>
    <property type="match status" value="1"/>
</dbReference>
<evidence type="ECO:0000313" key="7">
    <source>
        <dbReference type="EMBL" id="MBI6629609.1"/>
    </source>
</evidence>
<gene>
    <name evidence="7" type="ORF">JAO82_06895</name>
</gene>
<protein>
    <recommendedName>
        <fullName evidence="6">Blue (type 1) copper domain-containing protein</fullName>
    </recommendedName>
</protein>
<dbReference type="GO" id="GO:0005507">
    <property type="term" value="F:copper ion binding"/>
    <property type="evidence" value="ECO:0007669"/>
    <property type="project" value="InterPro"/>
</dbReference>